<dbReference type="SUPFAM" id="SSF161098">
    <property type="entry name" value="MetI-like"/>
    <property type="match status" value="1"/>
</dbReference>
<gene>
    <name evidence="9" type="ORF">KB449_24980</name>
</gene>
<evidence type="ECO:0000256" key="3">
    <source>
        <dbReference type="ARBA" id="ARBA00022475"/>
    </source>
</evidence>
<accession>A0ABT6TN99</accession>
<evidence type="ECO:0000256" key="4">
    <source>
        <dbReference type="ARBA" id="ARBA00022692"/>
    </source>
</evidence>
<feature type="transmembrane region" description="Helical" evidence="7">
    <location>
        <begin position="241"/>
        <end position="262"/>
    </location>
</feature>
<reference evidence="9" key="1">
    <citation type="submission" date="2023-04" db="EMBL/GenBank/DDBJ databases">
        <title>Comparative genomic analysis of Cohnella hashimotonis sp. nov., isolated from the International Space Station.</title>
        <authorList>
            <person name="Venkateswaran K."/>
            <person name="Simpson A."/>
        </authorList>
    </citation>
    <scope>NUCLEOTIDE SEQUENCE</scope>
    <source>
        <strain evidence="9">F6_2S_P_1</strain>
    </source>
</reference>
<keyword evidence="3" id="KW-1003">Cell membrane</keyword>
<feature type="domain" description="ABC transmembrane type-1" evidence="8">
    <location>
        <begin position="70"/>
        <end position="262"/>
    </location>
</feature>
<sequence length="277" mass="30385">MNRIRDHLVAAGLYALLAAIFAATVYPLVWVAGTALNPGDTLLISSMLPEHPTLRHFGRLLRETDFALWYRNTMFISVSNMLLSTLLVTVTAYAFSRLRFKGRQVGLMTLLVLQMFPGFLSIMAIFVLLLQTGLLNTHLGLILIYAGGSVSFGVWVMKGYFDTIPRSLEEAAIIDGAGRADVFFRILLPLSVPALTFVMLTAFIGPVMDFILPQIVLRSSDKMTLAQGLYGMVSDKMNSSFSLFAAGSVLTALPITVLYMFFQKYLIHGLAAGADKG</sequence>
<evidence type="ECO:0000256" key="2">
    <source>
        <dbReference type="ARBA" id="ARBA00022448"/>
    </source>
</evidence>
<dbReference type="CDD" id="cd06261">
    <property type="entry name" value="TM_PBP2"/>
    <property type="match status" value="1"/>
</dbReference>
<evidence type="ECO:0000313" key="9">
    <source>
        <dbReference type="EMBL" id="MDI4648230.1"/>
    </source>
</evidence>
<evidence type="ECO:0000256" key="5">
    <source>
        <dbReference type="ARBA" id="ARBA00022989"/>
    </source>
</evidence>
<feature type="transmembrane region" description="Helical" evidence="7">
    <location>
        <begin position="74"/>
        <end position="95"/>
    </location>
</feature>
<dbReference type="RefSeq" id="WP_282910959.1">
    <property type="nucleotide sequence ID" value="NZ_JAGRPV010000001.1"/>
</dbReference>
<dbReference type="PANTHER" id="PTHR32243:SF34">
    <property type="entry name" value="GALACTOOLIGOSACCHARIDES TRANSPORT SYSTEM PERMEASE PROTEIN GANQ"/>
    <property type="match status" value="1"/>
</dbReference>
<dbReference type="InterPro" id="IPR050901">
    <property type="entry name" value="BP-dep_ABC_trans_perm"/>
</dbReference>
<comment type="subcellular location">
    <subcellularLocation>
        <location evidence="1 7">Cell membrane</location>
        <topology evidence="1 7">Multi-pass membrane protein</topology>
    </subcellularLocation>
</comment>
<keyword evidence="2 7" id="KW-0813">Transport</keyword>
<comment type="similarity">
    <text evidence="7">Belongs to the binding-protein-dependent transport system permease family.</text>
</comment>
<evidence type="ECO:0000256" key="6">
    <source>
        <dbReference type="ARBA" id="ARBA00023136"/>
    </source>
</evidence>
<dbReference type="Gene3D" id="1.10.3720.10">
    <property type="entry name" value="MetI-like"/>
    <property type="match status" value="1"/>
</dbReference>
<keyword evidence="6 7" id="KW-0472">Membrane</keyword>
<name>A0ABT6TN99_9BACL</name>
<evidence type="ECO:0000256" key="7">
    <source>
        <dbReference type="RuleBase" id="RU363032"/>
    </source>
</evidence>
<keyword evidence="4 7" id="KW-0812">Transmembrane</keyword>
<dbReference type="EMBL" id="JAGRPV010000001">
    <property type="protein sequence ID" value="MDI4648230.1"/>
    <property type="molecule type" value="Genomic_DNA"/>
</dbReference>
<evidence type="ECO:0000256" key="1">
    <source>
        <dbReference type="ARBA" id="ARBA00004651"/>
    </source>
</evidence>
<feature type="transmembrane region" description="Helical" evidence="7">
    <location>
        <begin position="12"/>
        <end position="33"/>
    </location>
</feature>
<comment type="caution">
    <text evidence="9">The sequence shown here is derived from an EMBL/GenBank/DDBJ whole genome shotgun (WGS) entry which is preliminary data.</text>
</comment>
<organism evidence="9 10">
    <name type="scientific">Cohnella hashimotonis</name>
    <dbReference type="NCBI Taxonomy" id="2826895"/>
    <lineage>
        <taxon>Bacteria</taxon>
        <taxon>Bacillati</taxon>
        <taxon>Bacillota</taxon>
        <taxon>Bacilli</taxon>
        <taxon>Bacillales</taxon>
        <taxon>Paenibacillaceae</taxon>
        <taxon>Cohnella</taxon>
    </lineage>
</organism>
<feature type="transmembrane region" description="Helical" evidence="7">
    <location>
        <begin position="107"/>
        <end position="130"/>
    </location>
</feature>
<dbReference type="InterPro" id="IPR035906">
    <property type="entry name" value="MetI-like_sf"/>
</dbReference>
<proteinExistence type="inferred from homology"/>
<feature type="transmembrane region" description="Helical" evidence="7">
    <location>
        <begin position="182"/>
        <end position="204"/>
    </location>
</feature>
<feature type="transmembrane region" description="Helical" evidence="7">
    <location>
        <begin position="142"/>
        <end position="161"/>
    </location>
</feature>
<dbReference type="PANTHER" id="PTHR32243">
    <property type="entry name" value="MALTOSE TRANSPORT SYSTEM PERMEASE-RELATED"/>
    <property type="match status" value="1"/>
</dbReference>
<evidence type="ECO:0000313" key="10">
    <source>
        <dbReference type="Proteomes" id="UP001161691"/>
    </source>
</evidence>
<evidence type="ECO:0000259" key="8">
    <source>
        <dbReference type="PROSITE" id="PS50928"/>
    </source>
</evidence>
<dbReference type="Pfam" id="PF00528">
    <property type="entry name" value="BPD_transp_1"/>
    <property type="match status" value="1"/>
</dbReference>
<keyword evidence="10" id="KW-1185">Reference proteome</keyword>
<dbReference type="Proteomes" id="UP001161691">
    <property type="component" value="Unassembled WGS sequence"/>
</dbReference>
<dbReference type="PROSITE" id="PS50928">
    <property type="entry name" value="ABC_TM1"/>
    <property type="match status" value="1"/>
</dbReference>
<dbReference type="InterPro" id="IPR000515">
    <property type="entry name" value="MetI-like"/>
</dbReference>
<keyword evidence="5 7" id="KW-1133">Transmembrane helix</keyword>
<protein>
    <submittedName>
        <fullName evidence="9">Sugar ABC transporter permease</fullName>
    </submittedName>
</protein>